<dbReference type="GO" id="GO:0016746">
    <property type="term" value="F:acyltransferase activity"/>
    <property type="evidence" value="ECO:0007669"/>
    <property type="project" value="UniProtKB-KW"/>
</dbReference>
<name>A0ABV8RB82_9FLAO</name>
<dbReference type="PIRSF" id="PIRSF026649">
    <property type="entry name" value="MsbB"/>
    <property type="match status" value="1"/>
</dbReference>
<gene>
    <name evidence="8" type="ORF">ACFOWD_12270</name>
</gene>
<organism evidence="8 9">
    <name type="scientific">Polaribacter marinivivus</name>
    <dbReference type="NCBI Taxonomy" id="1524260"/>
    <lineage>
        <taxon>Bacteria</taxon>
        <taxon>Pseudomonadati</taxon>
        <taxon>Bacteroidota</taxon>
        <taxon>Flavobacteriia</taxon>
        <taxon>Flavobacteriales</taxon>
        <taxon>Flavobacteriaceae</taxon>
    </lineage>
</organism>
<evidence type="ECO:0000256" key="7">
    <source>
        <dbReference type="SAM" id="Phobius"/>
    </source>
</evidence>
<keyword evidence="2" id="KW-1003">Cell membrane</keyword>
<dbReference type="PANTHER" id="PTHR30606:SF10">
    <property type="entry name" value="PHOSPHATIDYLINOSITOL MANNOSIDE ACYLTRANSFERASE"/>
    <property type="match status" value="1"/>
</dbReference>
<keyword evidence="7" id="KW-0812">Transmembrane</keyword>
<evidence type="ECO:0000256" key="4">
    <source>
        <dbReference type="ARBA" id="ARBA00022679"/>
    </source>
</evidence>
<keyword evidence="4" id="KW-0808">Transferase</keyword>
<evidence type="ECO:0000256" key="5">
    <source>
        <dbReference type="ARBA" id="ARBA00023136"/>
    </source>
</evidence>
<keyword evidence="5 7" id="KW-0472">Membrane</keyword>
<evidence type="ECO:0000256" key="6">
    <source>
        <dbReference type="ARBA" id="ARBA00023315"/>
    </source>
</evidence>
<keyword evidence="3" id="KW-0997">Cell inner membrane</keyword>
<keyword evidence="7" id="KW-1133">Transmembrane helix</keyword>
<dbReference type="EMBL" id="JBHSCY010000002">
    <property type="protein sequence ID" value="MFC4269685.1"/>
    <property type="molecule type" value="Genomic_DNA"/>
</dbReference>
<evidence type="ECO:0000313" key="8">
    <source>
        <dbReference type="EMBL" id="MFC4269685.1"/>
    </source>
</evidence>
<dbReference type="PANTHER" id="PTHR30606">
    <property type="entry name" value="LIPID A BIOSYNTHESIS LAUROYL ACYLTRANSFERASE"/>
    <property type="match status" value="1"/>
</dbReference>
<protein>
    <submittedName>
        <fullName evidence="8">Lysophospholipid acyltransferase family protein</fullName>
    </submittedName>
</protein>
<dbReference type="Pfam" id="PF03279">
    <property type="entry name" value="Lip_A_acyltrans"/>
    <property type="match status" value="1"/>
</dbReference>
<evidence type="ECO:0000256" key="2">
    <source>
        <dbReference type="ARBA" id="ARBA00022475"/>
    </source>
</evidence>
<evidence type="ECO:0000256" key="3">
    <source>
        <dbReference type="ARBA" id="ARBA00022519"/>
    </source>
</evidence>
<keyword evidence="9" id="KW-1185">Reference proteome</keyword>
<comment type="caution">
    <text evidence="8">The sequence shown here is derived from an EMBL/GenBank/DDBJ whole genome shotgun (WGS) entry which is preliminary data.</text>
</comment>
<dbReference type="InterPro" id="IPR004960">
    <property type="entry name" value="LipA_acyltrans"/>
</dbReference>
<feature type="transmembrane region" description="Helical" evidence="7">
    <location>
        <begin position="20"/>
        <end position="39"/>
    </location>
</feature>
<dbReference type="RefSeq" id="WP_377410941.1">
    <property type="nucleotide sequence ID" value="NZ_JBHSCY010000002.1"/>
</dbReference>
<comment type="subcellular location">
    <subcellularLocation>
        <location evidence="1">Cell inner membrane</location>
    </subcellularLocation>
</comment>
<reference evidence="9" key="1">
    <citation type="journal article" date="2019" name="Int. J. Syst. Evol. Microbiol.">
        <title>The Global Catalogue of Microorganisms (GCM) 10K type strain sequencing project: providing services to taxonomists for standard genome sequencing and annotation.</title>
        <authorList>
            <consortium name="The Broad Institute Genomics Platform"/>
            <consortium name="The Broad Institute Genome Sequencing Center for Infectious Disease"/>
            <person name="Wu L."/>
            <person name="Ma J."/>
        </authorList>
    </citation>
    <scope>NUCLEOTIDE SEQUENCE [LARGE SCALE GENOMIC DNA]</scope>
    <source>
        <strain evidence="9">CECT 8655</strain>
    </source>
</reference>
<evidence type="ECO:0000256" key="1">
    <source>
        <dbReference type="ARBA" id="ARBA00004533"/>
    </source>
</evidence>
<dbReference type="Proteomes" id="UP001595826">
    <property type="component" value="Unassembled WGS sequence"/>
</dbReference>
<dbReference type="CDD" id="cd07984">
    <property type="entry name" value="LPLAT_LABLAT-like"/>
    <property type="match status" value="1"/>
</dbReference>
<evidence type="ECO:0000313" key="9">
    <source>
        <dbReference type="Proteomes" id="UP001595826"/>
    </source>
</evidence>
<sequence length="306" mass="36434">MQFITFILVYPIVKLLSKLPLRILYIFSDVLYLLIFYVFKYRKKVVLNNLNLAFPNNSLKENKHYSKYFFKHFTDLFIETIKAISISKSEIVKRYQYTNPELVNNLLKEGKSIIFIGAHQANWEWSVNSPLVVNSKVYGAYTSLGNTYFDKVVKKSRERFGFKCYESSKTTKVILKNFKEKKQSIYLLLSDQSPQVERSLYWTDFFGIKVPIHVGAETIAKKFDLAVVFCATKKIKRGFYETDFKLITKNPKEIENYKITDEYIKLTEELVKKQPECYLWSHKRFKHKDRFNEWKSMKNVQKKLKK</sequence>
<keyword evidence="6 8" id="KW-0012">Acyltransferase</keyword>
<proteinExistence type="predicted"/>
<accession>A0ABV8RB82</accession>